<dbReference type="InterPro" id="IPR025263">
    <property type="entry name" value="YhdP_central"/>
</dbReference>
<dbReference type="Pfam" id="PF13116">
    <property type="entry name" value="YhdP"/>
    <property type="match status" value="1"/>
</dbReference>
<feature type="domain" description="YhdP central" evidence="1">
    <location>
        <begin position="5"/>
        <end position="86"/>
    </location>
</feature>
<accession>A0A379VIV6</accession>
<sequence>MGVLPPQLNDALSGSVTWNGKVGIDLPYHADTTYHIELNGDLRNVSSHLPSPLNKPAGEAIPVNIQADGNLKSFALTGSAGSKNHLTAAGY</sequence>
<reference evidence="2 3" key="1">
    <citation type="submission" date="2018-06" db="EMBL/GenBank/DDBJ databases">
        <authorList>
            <consortium name="Pathogen Informatics"/>
            <person name="Doyle S."/>
        </authorList>
    </citation>
    <scope>NUCLEOTIDE SEQUENCE [LARGE SCALE GENOMIC DNA]</scope>
    <source>
        <strain evidence="2 3">NCTC8256</strain>
    </source>
</reference>
<dbReference type="PANTHER" id="PTHR38690">
    <property type="entry name" value="PROTEASE-RELATED"/>
    <property type="match status" value="1"/>
</dbReference>
<evidence type="ECO:0000259" key="1">
    <source>
        <dbReference type="Pfam" id="PF13116"/>
    </source>
</evidence>
<protein>
    <recommendedName>
        <fullName evidence="1">YhdP central domain-containing protein</fullName>
    </recommendedName>
</protein>
<gene>
    <name evidence="2" type="primary">SBOV34351_2</name>
    <name evidence="2" type="ORF">NCTC8256_00649</name>
</gene>
<dbReference type="PANTHER" id="PTHR38690:SF1">
    <property type="entry name" value="PROTEASE"/>
    <property type="match status" value="1"/>
</dbReference>
<dbReference type="AlphaFoldDB" id="A0A379VIV6"/>
<evidence type="ECO:0000313" key="3">
    <source>
        <dbReference type="Proteomes" id="UP000254346"/>
    </source>
</evidence>
<name>A0A379VIV6_SALET</name>
<dbReference type="EMBL" id="UGXR01000001">
    <property type="protein sequence ID" value="SUH06786.1"/>
    <property type="molecule type" value="Genomic_DNA"/>
</dbReference>
<organism evidence="2 3">
    <name type="scientific">Salmonella enterica I</name>
    <dbReference type="NCBI Taxonomy" id="59201"/>
    <lineage>
        <taxon>Bacteria</taxon>
        <taxon>Pseudomonadati</taxon>
        <taxon>Pseudomonadota</taxon>
        <taxon>Gammaproteobacteria</taxon>
        <taxon>Enterobacterales</taxon>
        <taxon>Enterobacteriaceae</taxon>
        <taxon>Salmonella</taxon>
    </lineage>
</organism>
<evidence type="ECO:0000313" key="2">
    <source>
        <dbReference type="EMBL" id="SUH06786.1"/>
    </source>
</evidence>
<dbReference type="Proteomes" id="UP000254346">
    <property type="component" value="Unassembled WGS sequence"/>
</dbReference>
<dbReference type="InterPro" id="IPR011836">
    <property type="entry name" value="YhdP"/>
</dbReference>
<proteinExistence type="predicted"/>